<keyword evidence="1" id="KW-1185">Reference proteome</keyword>
<dbReference type="AlphaFoldDB" id="A0A914PJE2"/>
<reference evidence="2" key="1">
    <citation type="submission" date="2022-11" db="UniProtKB">
        <authorList>
            <consortium name="WormBaseParasite"/>
        </authorList>
    </citation>
    <scope>IDENTIFICATION</scope>
</reference>
<evidence type="ECO:0000313" key="1">
    <source>
        <dbReference type="Proteomes" id="UP000887578"/>
    </source>
</evidence>
<sequence length="131" mass="15195">MFTPDPFFKIRSTKKSQARIGFKKTSENVYRLLYALTGYEFNEPSKDYYLWDLSGGKTFPNQPTPFEQAILFAIYKFGECPTPFDVDGTLCRGRSSITREICYSYPSYMAPQWDGTNCYVLQKQTIINSWA</sequence>
<proteinExistence type="predicted"/>
<name>A0A914PJE2_9BILA</name>
<protein>
    <submittedName>
        <fullName evidence="2">Uncharacterized protein</fullName>
    </submittedName>
</protein>
<organism evidence="1 2">
    <name type="scientific">Panagrolaimus davidi</name>
    <dbReference type="NCBI Taxonomy" id="227884"/>
    <lineage>
        <taxon>Eukaryota</taxon>
        <taxon>Metazoa</taxon>
        <taxon>Ecdysozoa</taxon>
        <taxon>Nematoda</taxon>
        <taxon>Chromadorea</taxon>
        <taxon>Rhabditida</taxon>
        <taxon>Tylenchina</taxon>
        <taxon>Panagrolaimomorpha</taxon>
        <taxon>Panagrolaimoidea</taxon>
        <taxon>Panagrolaimidae</taxon>
        <taxon>Panagrolaimus</taxon>
    </lineage>
</organism>
<accession>A0A914PJE2</accession>
<dbReference type="Proteomes" id="UP000887578">
    <property type="component" value="Unplaced"/>
</dbReference>
<dbReference type="WBParaSite" id="PDA_v2.g18039.t1">
    <property type="protein sequence ID" value="PDA_v2.g18039.t1"/>
    <property type="gene ID" value="PDA_v2.g18039"/>
</dbReference>
<evidence type="ECO:0000313" key="2">
    <source>
        <dbReference type="WBParaSite" id="PDA_v2.g18039.t1"/>
    </source>
</evidence>